<dbReference type="HOGENOM" id="CLU_2376134_0_0_1"/>
<sequence length="95" mass="10703">MKYRAVMSEMWRAQVSLALHSTLADSSSPLLSHTGNASSSLASLPHFDKREEPNNTTKYKQRCDYFIGPSFLFSGSSRKRAKQDDDDGDNNNKKM</sequence>
<name>A0A0D3EKT6_9ORYZ</name>
<feature type="region of interest" description="Disordered" evidence="1">
    <location>
        <begin position="26"/>
        <end position="59"/>
    </location>
</feature>
<feature type="region of interest" description="Disordered" evidence="1">
    <location>
        <begin position="71"/>
        <end position="95"/>
    </location>
</feature>
<organism evidence="2">
    <name type="scientific">Oryza barthii</name>
    <dbReference type="NCBI Taxonomy" id="65489"/>
    <lineage>
        <taxon>Eukaryota</taxon>
        <taxon>Viridiplantae</taxon>
        <taxon>Streptophyta</taxon>
        <taxon>Embryophyta</taxon>
        <taxon>Tracheophyta</taxon>
        <taxon>Spermatophyta</taxon>
        <taxon>Magnoliopsida</taxon>
        <taxon>Liliopsida</taxon>
        <taxon>Poales</taxon>
        <taxon>Poaceae</taxon>
        <taxon>BOP clade</taxon>
        <taxon>Oryzoideae</taxon>
        <taxon>Oryzeae</taxon>
        <taxon>Oryzinae</taxon>
        <taxon>Oryza</taxon>
    </lineage>
</organism>
<dbReference type="Proteomes" id="UP000026960">
    <property type="component" value="Chromosome 1"/>
</dbReference>
<dbReference type="Gramene" id="OBART01G06540.1">
    <property type="protein sequence ID" value="OBART01G06540.1"/>
    <property type="gene ID" value="OBART01G06540"/>
</dbReference>
<dbReference type="AlphaFoldDB" id="A0A0D3EKT6"/>
<proteinExistence type="predicted"/>
<keyword evidence="3" id="KW-1185">Reference proteome</keyword>
<evidence type="ECO:0000313" key="2">
    <source>
        <dbReference type="EnsemblPlants" id="OBART01G06540.1"/>
    </source>
</evidence>
<reference evidence="2" key="1">
    <citation type="journal article" date="2009" name="Rice">
        <title>De Novo Next Generation Sequencing of Plant Genomes.</title>
        <authorList>
            <person name="Rounsley S."/>
            <person name="Marri P.R."/>
            <person name="Yu Y."/>
            <person name="He R."/>
            <person name="Sisneros N."/>
            <person name="Goicoechea J.L."/>
            <person name="Lee S.J."/>
            <person name="Angelova A."/>
            <person name="Kudrna D."/>
            <person name="Luo M."/>
            <person name="Affourtit J."/>
            <person name="Desany B."/>
            <person name="Knight J."/>
            <person name="Niazi F."/>
            <person name="Egholm M."/>
            <person name="Wing R.A."/>
        </authorList>
    </citation>
    <scope>NUCLEOTIDE SEQUENCE [LARGE SCALE GENOMIC DNA]</scope>
    <source>
        <strain evidence="2">cv. IRGC 105608</strain>
    </source>
</reference>
<protein>
    <submittedName>
        <fullName evidence="2">Uncharacterized protein</fullName>
    </submittedName>
</protein>
<reference evidence="2" key="2">
    <citation type="submission" date="2015-03" db="UniProtKB">
        <authorList>
            <consortium name="EnsemblPlants"/>
        </authorList>
    </citation>
    <scope>IDENTIFICATION</scope>
</reference>
<dbReference type="PaxDb" id="65489-OBART01G06540.1"/>
<dbReference type="EnsemblPlants" id="OBART01G06540.1">
    <property type="protein sequence ID" value="OBART01G06540.1"/>
    <property type="gene ID" value="OBART01G06540"/>
</dbReference>
<evidence type="ECO:0000313" key="3">
    <source>
        <dbReference type="Proteomes" id="UP000026960"/>
    </source>
</evidence>
<accession>A0A0D3EKT6</accession>
<feature type="compositionally biased region" description="Polar residues" evidence="1">
    <location>
        <begin position="26"/>
        <end position="42"/>
    </location>
</feature>
<evidence type="ECO:0000256" key="1">
    <source>
        <dbReference type="SAM" id="MobiDB-lite"/>
    </source>
</evidence>